<feature type="region of interest" description="Disordered" evidence="1">
    <location>
        <begin position="264"/>
        <end position="321"/>
    </location>
</feature>
<evidence type="ECO:0000259" key="2">
    <source>
        <dbReference type="Pfam" id="PF07727"/>
    </source>
</evidence>
<evidence type="ECO:0000313" key="3">
    <source>
        <dbReference type="EMBL" id="KAK3014976.1"/>
    </source>
</evidence>
<keyword evidence="4" id="KW-1185">Reference proteome</keyword>
<sequence length="341" mass="37977">MQSTVHFGTPLSTEMIQPMYDLIILKVVYELHMTQGGWRPIPNPKPPQDSVFFTDHSPANHAINSSPRAPKFLLLDPRATVVPRIFTCSHATSCAWVSRKGIILVLLYVDDMIIIGSDLDGISILKQDINHHFAMKDLSTLSCFLGLEASTASDGCYLSQAKYASDLLSRANLTNSKTASIPLEPNVQFTPFDAETIEKVAIKSPIPTLCRGEIPESLLDISKSLPKLLQVLQFYKSPTTEEPKDKPKINPTVIAAAETPKPTSIPECVCTQTSKMSREREREREKPTESSTSPKMNMVAKLPRYESDRKPPSKERRKTVPTKFVTMLADFDRGKCISTKT</sequence>
<feature type="compositionally biased region" description="Basic and acidic residues" evidence="1">
    <location>
        <begin position="276"/>
        <end position="288"/>
    </location>
</feature>
<evidence type="ECO:0000256" key="1">
    <source>
        <dbReference type="SAM" id="MobiDB-lite"/>
    </source>
</evidence>
<gene>
    <name evidence="3" type="ORF">RJ639_010333</name>
</gene>
<dbReference type="Pfam" id="PF07727">
    <property type="entry name" value="RVT_2"/>
    <property type="match status" value="1"/>
</dbReference>
<organism evidence="3 4">
    <name type="scientific">Escallonia herrerae</name>
    <dbReference type="NCBI Taxonomy" id="1293975"/>
    <lineage>
        <taxon>Eukaryota</taxon>
        <taxon>Viridiplantae</taxon>
        <taxon>Streptophyta</taxon>
        <taxon>Embryophyta</taxon>
        <taxon>Tracheophyta</taxon>
        <taxon>Spermatophyta</taxon>
        <taxon>Magnoliopsida</taxon>
        <taxon>eudicotyledons</taxon>
        <taxon>Gunneridae</taxon>
        <taxon>Pentapetalae</taxon>
        <taxon>asterids</taxon>
        <taxon>campanulids</taxon>
        <taxon>Escalloniales</taxon>
        <taxon>Escalloniaceae</taxon>
        <taxon>Escallonia</taxon>
    </lineage>
</organism>
<accession>A0AA88VT71</accession>
<evidence type="ECO:0000313" key="4">
    <source>
        <dbReference type="Proteomes" id="UP001188597"/>
    </source>
</evidence>
<dbReference type="EMBL" id="JAVXUP010001175">
    <property type="protein sequence ID" value="KAK3014976.1"/>
    <property type="molecule type" value="Genomic_DNA"/>
</dbReference>
<dbReference type="AlphaFoldDB" id="A0AA88VT71"/>
<name>A0AA88VT71_9ASTE</name>
<protein>
    <recommendedName>
        <fullName evidence="2">Reverse transcriptase Ty1/copia-type domain-containing protein</fullName>
    </recommendedName>
</protein>
<comment type="caution">
    <text evidence="3">The sequence shown here is derived from an EMBL/GenBank/DDBJ whole genome shotgun (WGS) entry which is preliminary data.</text>
</comment>
<dbReference type="Proteomes" id="UP001188597">
    <property type="component" value="Unassembled WGS sequence"/>
</dbReference>
<feature type="domain" description="Reverse transcriptase Ty1/copia-type" evidence="2">
    <location>
        <begin position="100"/>
        <end position="184"/>
    </location>
</feature>
<dbReference type="InterPro" id="IPR013103">
    <property type="entry name" value="RVT_2"/>
</dbReference>
<proteinExistence type="predicted"/>
<feature type="compositionally biased region" description="Basic and acidic residues" evidence="1">
    <location>
        <begin position="303"/>
        <end position="314"/>
    </location>
</feature>
<reference evidence="3" key="1">
    <citation type="submission" date="2022-12" db="EMBL/GenBank/DDBJ databases">
        <title>Draft genome assemblies for two species of Escallonia (Escalloniales).</title>
        <authorList>
            <person name="Chanderbali A."/>
            <person name="Dervinis C."/>
            <person name="Anghel I."/>
            <person name="Soltis D."/>
            <person name="Soltis P."/>
            <person name="Zapata F."/>
        </authorList>
    </citation>
    <scope>NUCLEOTIDE SEQUENCE</scope>
    <source>
        <strain evidence="3">UCBG64.0493</strain>
        <tissue evidence="3">Leaf</tissue>
    </source>
</reference>